<sequence length="356" mass="42233">MDEVIGKICHLENSEHISDDYLCFSNSYSENNSIVKSRSEDIISESHYEHVINDFESNNTKYSKDGSINSENKDWSSDILEVCDRKIVLMKVQHENDEKYVVCNKLDDMKNGISEELVVKLHILKWDEEKDDYKILVISKHFNLDFRAVFGNFKKCNINYKGKDELKLLKMTNTRIMWIRAHNRWIRNILRSDIRTKRVNDISYFDINNEVQLNIYRESANFIRLLSHRKLFMEISKPKNSPVSVRIKETKCENSKNARINNQKHKSYTNKYCRSYFRNPTISKSFSLYIDLIFSVEDITLLCRKIGIVCCENGIYGIHEQDCLKKWYKVKMFLKLGSFAFSAFELKFKIFIYDDI</sequence>
<proteinExistence type="predicted"/>
<dbReference type="EMBL" id="MPUH01001408">
    <property type="protein sequence ID" value="OMJ67955.1"/>
    <property type="molecule type" value="Genomic_DNA"/>
</dbReference>
<keyword evidence="2" id="KW-1185">Reference proteome</keyword>
<name>A0A1R2AU31_9CILI</name>
<protein>
    <submittedName>
        <fullName evidence="1">Uncharacterized protein</fullName>
    </submittedName>
</protein>
<organism evidence="1 2">
    <name type="scientific">Stentor coeruleus</name>
    <dbReference type="NCBI Taxonomy" id="5963"/>
    <lineage>
        <taxon>Eukaryota</taxon>
        <taxon>Sar</taxon>
        <taxon>Alveolata</taxon>
        <taxon>Ciliophora</taxon>
        <taxon>Postciliodesmatophora</taxon>
        <taxon>Heterotrichea</taxon>
        <taxon>Heterotrichida</taxon>
        <taxon>Stentoridae</taxon>
        <taxon>Stentor</taxon>
    </lineage>
</organism>
<comment type="caution">
    <text evidence="1">The sequence shown here is derived from an EMBL/GenBank/DDBJ whole genome shotgun (WGS) entry which is preliminary data.</text>
</comment>
<accession>A0A1R2AU31</accession>
<evidence type="ECO:0000313" key="1">
    <source>
        <dbReference type="EMBL" id="OMJ67955.1"/>
    </source>
</evidence>
<dbReference type="AlphaFoldDB" id="A0A1R2AU31"/>
<evidence type="ECO:0000313" key="2">
    <source>
        <dbReference type="Proteomes" id="UP000187209"/>
    </source>
</evidence>
<gene>
    <name evidence="1" type="ORF">SteCoe_34731</name>
</gene>
<dbReference type="Proteomes" id="UP000187209">
    <property type="component" value="Unassembled WGS sequence"/>
</dbReference>
<reference evidence="1 2" key="1">
    <citation type="submission" date="2016-11" db="EMBL/GenBank/DDBJ databases">
        <title>The macronuclear genome of Stentor coeruleus: a giant cell with tiny introns.</title>
        <authorList>
            <person name="Slabodnick M."/>
            <person name="Ruby J.G."/>
            <person name="Reiff S.B."/>
            <person name="Swart E.C."/>
            <person name="Gosai S."/>
            <person name="Prabakaran S."/>
            <person name="Witkowska E."/>
            <person name="Larue G.E."/>
            <person name="Fisher S."/>
            <person name="Freeman R.M."/>
            <person name="Gunawardena J."/>
            <person name="Chu W."/>
            <person name="Stover N.A."/>
            <person name="Gregory B.D."/>
            <person name="Nowacki M."/>
            <person name="Derisi J."/>
            <person name="Roy S.W."/>
            <person name="Marshall W.F."/>
            <person name="Sood P."/>
        </authorList>
    </citation>
    <scope>NUCLEOTIDE SEQUENCE [LARGE SCALE GENOMIC DNA]</scope>
    <source>
        <strain evidence="1">WM001</strain>
    </source>
</reference>